<dbReference type="AlphaFoldDB" id="A0A4U9XJU9"/>
<proteinExistence type="predicted"/>
<name>A0A4U9XJU9_9STRE</name>
<keyword evidence="1" id="KW-0472">Membrane</keyword>
<accession>A0A4U9XJU9</accession>
<keyword evidence="1" id="KW-1133">Transmembrane helix</keyword>
<reference evidence="2 3" key="1">
    <citation type="submission" date="2019-05" db="EMBL/GenBank/DDBJ databases">
        <authorList>
            <consortium name="Pathogen Informatics"/>
        </authorList>
    </citation>
    <scope>NUCLEOTIDE SEQUENCE [LARGE SCALE GENOMIC DNA]</scope>
    <source>
        <strain evidence="2 3">NCTC5386</strain>
    </source>
</reference>
<dbReference type="EMBL" id="CABEHT010000001">
    <property type="protein sequence ID" value="VTS12541.1"/>
    <property type="molecule type" value="Genomic_DNA"/>
</dbReference>
<evidence type="ECO:0000256" key="1">
    <source>
        <dbReference type="SAM" id="Phobius"/>
    </source>
</evidence>
<sequence>MEWGKKLDSDIFEIRSKVSSNIQRALYFMLLMTALSLRIDLLRKRKRPLLLKYSTLKL</sequence>
<feature type="transmembrane region" description="Helical" evidence="1">
    <location>
        <begin position="25"/>
        <end position="42"/>
    </location>
</feature>
<evidence type="ECO:0000313" key="2">
    <source>
        <dbReference type="EMBL" id="VTS12541.1"/>
    </source>
</evidence>
<dbReference type="Proteomes" id="UP000394068">
    <property type="component" value="Unassembled WGS sequence"/>
</dbReference>
<organism evidence="2 3">
    <name type="scientific">Streptococcus pseudoporcinus</name>
    <dbReference type="NCBI Taxonomy" id="361101"/>
    <lineage>
        <taxon>Bacteria</taxon>
        <taxon>Bacillati</taxon>
        <taxon>Bacillota</taxon>
        <taxon>Bacilli</taxon>
        <taxon>Lactobacillales</taxon>
        <taxon>Streptococcaceae</taxon>
        <taxon>Streptococcus</taxon>
    </lineage>
</organism>
<protein>
    <submittedName>
        <fullName evidence="2">Uncharacterized protein</fullName>
    </submittedName>
</protein>
<evidence type="ECO:0000313" key="3">
    <source>
        <dbReference type="Proteomes" id="UP000394068"/>
    </source>
</evidence>
<keyword evidence="1" id="KW-0812">Transmembrane</keyword>
<gene>
    <name evidence="2" type="ORF">NCTC5386_00354</name>
</gene>